<accession>A0A8X8W9V4</accession>
<dbReference type="Proteomes" id="UP000298416">
    <property type="component" value="Unassembled WGS sequence"/>
</dbReference>
<comment type="caution">
    <text evidence="1">The sequence shown here is derived from an EMBL/GenBank/DDBJ whole genome shotgun (WGS) entry which is preliminary data.</text>
</comment>
<keyword evidence="2" id="KW-1185">Reference proteome</keyword>
<gene>
    <name evidence="1" type="ORF">SASPL_148296</name>
</gene>
<reference evidence="1" key="1">
    <citation type="submission" date="2018-01" db="EMBL/GenBank/DDBJ databases">
        <authorList>
            <person name="Mao J.F."/>
        </authorList>
    </citation>
    <scope>NUCLEOTIDE SEQUENCE</scope>
    <source>
        <strain evidence="1">Huo1</strain>
        <tissue evidence="1">Leaf</tissue>
    </source>
</reference>
<name>A0A8X8W9V4_SALSN</name>
<dbReference type="AlphaFoldDB" id="A0A8X8W9V4"/>
<proteinExistence type="predicted"/>
<reference evidence="1" key="2">
    <citation type="submission" date="2020-08" db="EMBL/GenBank/DDBJ databases">
        <title>Plant Genome Project.</title>
        <authorList>
            <person name="Zhang R.-G."/>
        </authorList>
    </citation>
    <scope>NUCLEOTIDE SEQUENCE</scope>
    <source>
        <strain evidence="1">Huo1</strain>
        <tissue evidence="1">Leaf</tissue>
    </source>
</reference>
<protein>
    <submittedName>
        <fullName evidence="1">Uncharacterized protein</fullName>
    </submittedName>
</protein>
<evidence type="ECO:0000313" key="1">
    <source>
        <dbReference type="EMBL" id="KAG6390558.1"/>
    </source>
</evidence>
<evidence type="ECO:0000313" key="2">
    <source>
        <dbReference type="Proteomes" id="UP000298416"/>
    </source>
</evidence>
<organism evidence="1">
    <name type="scientific">Salvia splendens</name>
    <name type="common">Scarlet sage</name>
    <dbReference type="NCBI Taxonomy" id="180675"/>
    <lineage>
        <taxon>Eukaryota</taxon>
        <taxon>Viridiplantae</taxon>
        <taxon>Streptophyta</taxon>
        <taxon>Embryophyta</taxon>
        <taxon>Tracheophyta</taxon>
        <taxon>Spermatophyta</taxon>
        <taxon>Magnoliopsida</taxon>
        <taxon>eudicotyledons</taxon>
        <taxon>Gunneridae</taxon>
        <taxon>Pentapetalae</taxon>
        <taxon>asterids</taxon>
        <taxon>lamiids</taxon>
        <taxon>Lamiales</taxon>
        <taxon>Lamiaceae</taxon>
        <taxon>Nepetoideae</taxon>
        <taxon>Mentheae</taxon>
        <taxon>Salviinae</taxon>
        <taxon>Salvia</taxon>
        <taxon>Salvia subgen. Calosphace</taxon>
        <taxon>core Calosphace</taxon>
    </lineage>
</organism>
<dbReference type="EMBL" id="PNBA02000019">
    <property type="protein sequence ID" value="KAG6390558.1"/>
    <property type="molecule type" value="Genomic_DNA"/>
</dbReference>
<sequence length="124" mass="14348">MKSLEKKCEEINEGLENISKTMTEAILPYFEEKSIIEEEKEEQPRSKWEELLEIGIIEVQENRKVTSQRLMNLERNTDLLEQGLVSLVAQVGVLEYNMGIFVTAMERKENEKEPTEPSPAVDHP</sequence>